<evidence type="ECO:0000256" key="3">
    <source>
        <dbReference type="ARBA" id="ARBA00022723"/>
    </source>
</evidence>
<sequence>MASLSVARALIVVDVQPTFCEGGPLAVEGGNRVAADIAKLISSDHGYALVITTQDWHIEPGDHFSDVPNFIDSWPPHGIANTPDAALHPVLENAGQHIDMGVKKGQYTAAYSGFEGTDDDGRPLVTLLREAAITDVEVVGLALDHCVRATALDAAKEGFASKVLIGLTASVASDTAISALVELGRANVALED</sequence>
<feature type="domain" description="Isochorismatase-like" evidence="8">
    <location>
        <begin position="9"/>
        <end position="172"/>
    </location>
</feature>
<dbReference type="SUPFAM" id="SSF52499">
    <property type="entry name" value="Isochorismatase-like hydrolases"/>
    <property type="match status" value="1"/>
</dbReference>
<dbReference type="InterPro" id="IPR036380">
    <property type="entry name" value="Isochorismatase-like_sf"/>
</dbReference>
<dbReference type="PANTHER" id="PTHR11080:SF2">
    <property type="entry name" value="LD05707P"/>
    <property type="match status" value="1"/>
</dbReference>
<dbReference type="GO" id="GO:0046872">
    <property type="term" value="F:metal ion binding"/>
    <property type="evidence" value="ECO:0007669"/>
    <property type="project" value="UniProtKB-KW"/>
</dbReference>
<evidence type="ECO:0000256" key="6">
    <source>
        <dbReference type="ARBA" id="ARBA00039017"/>
    </source>
</evidence>
<evidence type="ECO:0000256" key="2">
    <source>
        <dbReference type="ARBA" id="ARBA00022642"/>
    </source>
</evidence>
<dbReference type="GO" id="GO:0008936">
    <property type="term" value="F:nicotinamidase activity"/>
    <property type="evidence" value="ECO:0007669"/>
    <property type="project" value="UniProtKB-EC"/>
</dbReference>
<gene>
    <name evidence="9" type="ORF">METZ01_LOCUS494211</name>
</gene>
<reference evidence="9" key="1">
    <citation type="submission" date="2018-05" db="EMBL/GenBank/DDBJ databases">
        <authorList>
            <person name="Lanie J.A."/>
            <person name="Ng W.-L."/>
            <person name="Kazmierczak K.M."/>
            <person name="Andrzejewski T.M."/>
            <person name="Davidsen T.M."/>
            <person name="Wayne K.J."/>
            <person name="Tettelin H."/>
            <person name="Glass J.I."/>
            <person name="Rusch D."/>
            <person name="Podicherti R."/>
            <person name="Tsui H.-C.T."/>
            <person name="Winkler M.E."/>
        </authorList>
    </citation>
    <scope>NUCLEOTIDE SEQUENCE</scope>
</reference>
<evidence type="ECO:0000256" key="1">
    <source>
        <dbReference type="ARBA" id="ARBA00006336"/>
    </source>
</evidence>
<dbReference type="Gene3D" id="3.40.50.850">
    <property type="entry name" value="Isochorismatase-like"/>
    <property type="match status" value="1"/>
</dbReference>
<proteinExistence type="inferred from homology"/>
<evidence type="ECO:0000256" key="7">
    <source>
        <dbReference type="ARBA" id="ARBA00043224"/>
    </source>
</evidence>
<dbReference type="EMBL" id="UINC01215598">
    <property type="protein sequence ID" value="SVE41357.1"/>
    <property type="molecule type" value="Genomic_DNA"/>
</dbReference>
<evidence type="ECO:0000259" key="8">
    <source>
        <dbReference type="Pfam" id="PF00857"/>
    </source>
</evidence>
<evidence type="ECO:0000256" key="5">
    <source>
        <dbReference type="ARBA" id="ARBA00037900"/>
    </source>
</evidence>
<dbReference type="InterPro" id="IPR000868">
    <property type="entry name" value="Isochorismatase-like_dom"/>
</dbReference>
<keyword evidence="4" id="KW-0378">Hydrolase</keyword>
<protein>
    <recommendedName>
        <fullName evidence="6">nicotinamidase</fullName>
        <ecNumber evidence="6">3.5.1.19</ecNumber>
    </recommendedName>
    <alternativeName>
        <fullName evidence="7">Nicotinamide deamidase</fullName>
    </alternativeName>
</protein>
<evidence type="ECO:0000256" key="4">
    <source>
        <dbReference type="ARBA" id="ARBA00022801"/>
    </source>
</evidence>
<keyword evidence="2" id="KW-0662">Pyridine nucleotide biosynthesis</keyword>
<dbReference type="PANTHER" id="PTHR11080">
    <property type="entry name" value="PYRAZINAMIDASE/NICOTINAMIDASE"/>
    <property type="match status" value="1"/>
</dbReference>
<keyword evidence="3" id="KW-0479">Metal-binding</keyword>
<dbReference type="AlphaFoldDB" id="A0A383DA18"/>
<dbReference type="GO" id="GO:0019363">
    <property type="term" value="P:pyridine nucleotide biosynthetic process"/>
    <property type="evidence" value="ECO:0007669"/>
    <property type="project" value="UniProtKB-KW"/>
</dbReference>
<comment type="pathway">
    <text evidence="5">Cofactor biosynthesis; nicotinate biosynthesis; nicotinate from nicotinamide: step 1/1.</text>
</comment>
<dbReference type="InterPro" id="IPR052347">
    <property type="entry name" value="Isochorismatase_Nicotinamidase"/>
</dbReference>
<organism evidence="9">
    <name type="scientific">marine metagenome</name>
    <dbReference type="NCBI Taxonomy" id="408172"/>
    <lineage>
        <taxon>unclassified sequences</taxon>
        <taxon>metagenomes</taxon>
        <taxon>ecological metagenomes</taxon>
    </lineage>
</organism>
<evidence type="ECO:0000313" key="9">
    <source>
        <dbReference type="EMBL" id="SVE41357.1"/>
    </source>
</evidence>
<dbReference type="Pfam" id="PF00857">
    <property type="entry name" value="Isochorismatase"/>
    <property type="match status" value="1"/>
</dbReference>
<accession>A0A383DA18</accession>
<name>A0A383DA18_9ZZZZ</name>
<dbReference type="EC" id="3.5.1.19" evidence="6"/>
<comment type="similarity">
    <text evidence="1">Belongs to the isochorismatase family.</text>
</comment>